<keyword evidence="3" id="KW-0808">Transferase</keyword>
<dbReference type="AlphaFoldDB" id="F5YH23"/>
<keyword evidence="4 8" id="KW-0418">Kinase</keyword>
<keyword evidence="6" id="KW-0472">Membrane</keyword>
<dbReference type="Gene3D" id="3.30.565.10">
    <property type="entry name" value="Histidine kinase-like ATPase, C-terminal domain"/>
    <property type="match status" value="1"/>
</dbReference>
<dbReference type="InterPro" id="IPR050482">
    <property type="entry name" value="Sensor_HK_TwoCompSys"/>
</dbReference>
<dbReference type="eggNOG" id="COG4585">
    <property type="taxonomic scope" value="Bacteria"/>
</dbReference>
<evidence type="ECO:0000256" key="1">
    <source>
        <dbReference type="ARBA" id="ARBA00000085"/>
    </source>
</evidence>
<keyword evidence="6" id="KW-0812">Transmembrane</keyword>
<dbReference type="GO" id="GO:0000160">
    <property type="term" value="P:phosphorelay signal transduction system"/>
    <property type="evidence" value="ECO:0007669"/>
    <property type="project" value="UniProtKB-KW"/>
</dbReference>
<evidence type="ECO:0000256" key="3">
    <source>
        <dbReference type="ARBA" id="ARBA00022679"/>
    </source>
</evidence>
<dbReference type="GO" id="GO:0004673">
    <property type="term" value="F:protein histidine kinase activity"/>
    <property type="evidence" value="ECO:0007669"/>
    <property type="project" value="UniProtKB-EC"/>
</dbReference>
<evidence type="ECO:0000256" key="6">
    <source>
        <dbReference type="SAM" id="Phobius"/>
    </source>
</evidence>
<evidence type="ECO:0000313" key="9">
    <source>
        <dbReference type="Proteomes" id="UP000009223"/>
    </source>
</evidence>
<keyword evidence="5" id="KW-0902">Two-component regulatory system</keyword>
<feature type="domain" description="Histidine kinase/HSP90-like ATPase" evidence="7">
    <location>
        <begin position="153"/>
        <end position="245"/>
    </location>
</feature>
<dbReference type="KEGG" id="tpi:TREPR_2482"/>
<keyword evidence="6" id="KW-1133">Transmembrane helix</keyword>
<dbReference type="STRING" id="545694.TREPR_2482"/>
<reference evidence="8 9" key="2">
    <citation type="journal article" date="2011" name="ISME J.">
        <title>RNA-seq reveals cooperative metabolic interactions between two termite-gut spirochete species in co-culture.</title>
        <authorList>
            <person name="Rosenthal A.Z."/>
            <person name="Matson E.G."/>
            <person name="Eldar A."/>
            <person name="Leadbetter J.R."/>
        </authorList>
    </citation>
    <scope>NUCLEOTIDE SEQUENCE [LARGE SCALE GENOMIC DNA]</scope>
    <source>
        <strain evidence="9">ATCC BAA-887 / DSM 12427 / ZAS-2</strain>
    </source>
</reference>
<dbReference type="Pfam" id="PF02518">
    <property type="entry name" value="HATPase_c"/>
    <property type="match status" value="1"/>
</dbReference>
<keyword evidence="9" id="KW-1185">Reference proteome</keyword>
<evidence type="ECO:0000256" key="5">
    <source>
        <dbReference type="ARBA" id="ARBA00023012"/>
    </source>
</evidence>
<dbReference type="PANTHER" id="PTHR24421:SF10">
    <property type="entry name" value="NITRATE_NITRITE SENSOR PROTEIN NARQ"/>
    <property type="match status" value="1"/>
</dbReference>
<evidence type="ECO:0000256" key="4">
    <source>
        <dbReference type="ARBA" id="ARBA00022777"/>
    </source>
</evidence>
<protein>
    <recommendedName>
        <fullName evidence="2">histidine kinase</fullName>
        <ecNumber evidence="2">2.7.13.3</ecNumber>
    </recommendedName>
</protein>
<accession>F5YH23</accession>
<proteinExistence type="predicted"/>
<feature type="transmembrane region" description="Helical" evidence="6">
    <location>
        <begin position="30"/>
        <end position="50"/>
    </location>
</feature>
<dbReference type="Proteomes" id="UP000009223">
    <property type="component" value="Chromosome"/>
</dbReference>
<reference evidence="9" key="1">
    <citation type="submission" date="2009-12" db="EMBL/GenBank/DDBJ databases">
        <title>Complete sequence of Treponema primitia strain ZAS-2.</title>
        <authorList>
            <person name="Tetu S.G."/>
            <person name="Matson E."/>
            <person name="Ren Q."/>
            <person name="Seshadri R."/>
            <person name="Elbourne L."/>
            <person name="Hassan K.A."/>
            <person name="Durkin A."/>
            <person name="Radune D."/>
            <person name="Mohamoud Y."/>
            <person name="Shay R."/>
            <person name="Jin S."/>
            <person name="Zhang X."/>
            <person name="Lucey K."/>
            <person name="Ballor N.R."/>
            <person name="Ottesen E."/>
            <person name="Rosenthal R."/>
            <person name="Allen A."/>
            <person name="Leadbetter J.R."/>
            <person name="Paulsen I.T."/>
        </authorList>
    </citation>
    <scope>NUCLEOTIDE SEQUENCE [LARGE SCALE GENOMIC DNA]</scope>
    <source>
        <strain evidence="9">ATCC BAA-887 / DSM 12427 / ZAS-2</strain>
    </source>
</reference>
<dbReference type="PANTHER" id="PTHR24421">
    <property type="entry name" value="NITRATE/NITRITE SENSOR PROTEIN NARX-RELATED"/>
    <property type="match status" value="1"/>
</dbReference>
<dbReference type="SUPFAM" id="SSF55874">
    <property type="entry name" value="ATPase domain of HSP90 chaperone/DNA topoisomerase II/histidine kinase"/>
    <property type="match status" value="1"/>
</dbReference>
<organism evidence="8 9">
    <name type="scientific">Treponema primitia (strain ATCC BAA-887 / DSM 12427 / ZAS-2)</name>
    <dbReference type="NCBI Taxonomy" id="545694"/>
    <lineage>
        <taxon>Bacteria</taxon>
        <taxon>Pseudomonadati</taxon>
        <taxon>Spirochaetota</taxon>
        <taxon>Spirochaetia</taxon>
        <taxon>Spirochaetales</taxon>
        <taxon>Treponemataceae</taxon>
        <taxon>Treponema</taxon>
    </lineage>
</organism>
<evidence type="ECO:0000256" key="2">
    <source>
        <dbReference type="ARBA" id="ARBA00012438"/>
    </source>
</evidence>
<evidence type="ECO:0000259" key="7">
    <source>
        <dbReference type="SMART" id="SM00387"/>
    </source>
</evidence>
<sequence length="248" mass="27486">MPGRTPSIPLAQFPAKAADLSAELTAYFSLLWLFVGIISVLVLLLCYLYFSMKKAQQMEEQNLAFSHLIIAGQEQERQRISRELHDTVLPEIRFSPAADKIREICADLMPPDFERFSFIDSLSGLMAKFGKKTGIECVLNIQEGLDLGGIKAVNQLHLYRMVQEALNNIEKHSGAQKAFLIARRQNRNILLCVSDDGAGLSPGIPQGGLGMRTMRQRAAIIGATFTVRSEKDNGFMVCIEVPEGDDQA</sequence>
<name>F5YH23_TREPZ</name>
<comment type="catalytic activity">
    <reaction evidence="1">
        <text>ATP + protein L-histidine = ADP + protein N-phospho-L-histidine.</text>
        <dbReference type="EC" id="2.7.13.3"/>
    </reaction>
</comment>
<dbReference type="EMBL" id="CP001843">
    <property type="protein sequence ID" value="AEF85241.1"/>
    <property type="molecule type" value="Genomic_DNA"/>
</dbReference>
<dbReference type="EC" id="2.7.13.3" evidence="2"/>
<dbReference type="InterPro" id="IPR036890">
    <property type="entry name" value="HATPase_C_sf"/>
</dbReference>
<dbReference type="SMART" id="SM00387">
    <property type="entry name" value="HATPase_c"/>
    <property type="match status" value="1"/>
</dbReference>
<evidence type="ECO:0000313" key="8">
    <source>
        <dbReference type="EMBL" id="AEF85241.1"/>
    </source>
</evidence>
<dbReference type="RefSeq" id="WP_015707728.1">
    <property type="nucleotide sequence ID" value="NC_015578.1"/>
</dbReference>
<dbReference type="CDD" id="cd16917">
    <property type="entry name" value="HATPase_UhpB-NarQ-NarX-like"/>
    <property type="match status" value="1"/>
</dbReference>
<dbReference type="InterPro" id="IPR003594">
    <property type="entry name" value="HATPase_dom"/>
</dbReference>
<dbReference type="HOGENOM" id="CLU_000445_20_6_12"/>
<gene>
    <name evidence="8" type="ordered locus">TREPR_2482</name>
</gene>